<reference evidence="2 3" key="1">
    <citation type="submission" date="2014-04" db="EMBL/GenBank/DDBJ databases">
        <authorList>
            <consortium name="DOE Joint Genome Institute"/>
            <person name="Kuo A."/>
            <person name="Zuccaro A."/>
            <person name="Kohler A."/>
            <person name="Nagy L.G."/>
            <person name="Floudas D."/>
            <person name="Copeland A."/>
            <person name="Barry K.W."/>
            <person name="Cichocki N."/>
            <person name="Veneault-Fourrey C."/>
            <person name="LaButti K."/>
            <person name="Lindquist E.A."/>
            <person name="Lipzen A."/>
            <person name="Lundell T."/>
            <person name="Morin E."/>
            <person name="Murat C."/>
            <person name="Sun H."/>
            <person name="Tunlid A."/>
            <person name="Henrissat B."/>
            <person name="Grigoriev I.V."/>
            <person name="Hibbett D.S."/>
            <person name="Martin F."/>
            <person name="Nordberg H.P."/>
            <person name="Cantor M.N."/>
            <person name="Hua S.X."/>
        </authorList>
    </citation>
    <scope>NUCLEOTIDE SEQUENCE [LARGE SCALE GENOMIC DNA]</scope>
    <source>
        <strain evidence="2 3">MAFF 305830</strain>
    </source>
</reference>
<evidence type="ECO:0000256" key="1">
    <source>
        <dbReference type="SAM" id="Phobius"/>
    </source>
</evidence>
<gene>
    <name evidence="2" type="ORF">M408DRAFT_27204</name>
</gene>
<keyword evidence="1" id="KW-1133">Transmembrane helix</keyword>
<name>A0A0C3AYC8_SERVB</name>
<keyword evidence="3" id="KW-1185">Reference proteome</keyword>
<keyword evidence="1" id="KW-0472">Membrane</keyword>
<evidence type="ECO:0000313" key="3">
    <source>
        <dbReference type="Proteomes" id="UP000054097"/>
    </source>
</evidence>
<accession>A0A0C3AYC8</accession>
<dbReference type="HOGENOM" id="CLU_1994010_0_0_1"/>
<reference evidence="3" key="2">
    <citation type="submission" date="2015-01" db="EMBL/GenBank/DDBJ databases">
        <title>Evolutionary Origins and Diversification of the Mycorrhizal Mutualists.</title>
        <authorList>
            <consortium name="DOE Joint Genome Institute"/>
            <consortium name="Mycorrhizal Genomics Consortium"/>
            <person name="Kohler A."/>
            <person name="Kuo A."/>
            <person name="Nagy L.G."/>
            <person name="Floudas D."/>
            <person name="Copeland A."/>
            <person name="Barry K.W."/>
            <person name="Cichocki N."/>
            <person name="Veneault-Fourrey C."/>
            <person name="LaButti K."/>
            <person name="Lindquist E.A."/>
            <person name="Lipzen A."/>
            <person name="Lundell T."/>
            <person name="Morin E."/>
            <person name="Murat C."/>
            <person name="Riley R."/>
            <person name="Ohm R."/>
            <person name="Sun H."/>
            <person name="Tunlid A."/>
            <person name="Henrissat B."/>
            <person name="Grigoriev I.V."/>
            <person name="Hibbett D.S."/>
            <person name="Martin F."/>
        </authorList>
    </citation>
    <scope>NUCLEOTIDE SEQUENCE [LARGE SCALE GENOMIC DNA]</scope>
    <source>
        <strain evidence="3">MAFF 305830</strain>
    </source>
</reference>
<organism evidence="2 3">
    <name type="scientific">Serendipita vermifera MAFF 305830</name>
    <dbReference type="NCBI Taxonomy" id="933852"/>
    <lineage>
        <taxon>Eukaryota</taxon>
        <taxon>Fungi</taxon>
        <taxon>Dikarya</taxon>
        <taxon>Basidiomycota</taxon>
        <taxon>Agaricomycotina</taxon>
        <taxon>Agaricomycetes</taxon>
        <taxon>Sebacinales</taxon>
        <taxon>Serendipitaceae</taxon>
        <taxon>Serendipita</taxon>
    </lineage>
</organism>
<keyword evidence="1" id="KW-0812">Transmembrane</keyword>
<dbReference type="AlphaFoldDB" id="A0A0C3AYC8"/>
<proteinExistence type="predicted"/>
<sequence>MLVNLLSRSRGYSLRQHPWEGVLRLDPQVDTFPSFTHLQLIPMPPPPPHTLSAVLPEVFLGVAFVCIITLIGLLWLEREEGTVVTEQPPAYHTLKPTTGTCTQRDLWTVEGEEIPPPANQPPAER</sequence>
<dbReference type="Proteomes" id="UP000054097">
    <property type="component" value="Unassembled WGS sequence"/>
</dbReference>
<dbReference type="EMBL" id="KN824326">
    <property type="protein sequence ID" value="KIM24226.1"/>
    <property type="molecule type" value="Genomic_DNA"/>
</dbReference>
<feature type="transmembrane region" description="Helical" evidence="1">
    <location>
        <begin position="53"/>
        <end position="76"/>
    </location>
</feature>
<protein>
    <submittedName>
        <fullName evidence="2">Uncharacterized protein</fullName>
    </submittedName>
</protein>
<evidence type="ECO:0000313" key="2">
    <source>
        <dbReference type="EMBL" id="KIM24226.1"/>
    </source>
</evidence>